<dbReference type="EMBL" id="KI913952">
    <property type="protein sequence ID" value="ETW09429.1"/>
    <property type="molecule type" value="Genomic_DNA"/>
</dbReference>
<dbReference type="InterPro" id="IPR001611">
    <property type="entry name" value="Leu-rich_rpt"/>
</dbReference>
<dbReference type="VEuPathDB" id="FungiDB:H310_00034"/>
<evidence type="ECO:0000256" key="4">
    <source>
        <dbReference type="SAM" id="Coils"/>
    </source>
</evidence>
<dbReference type="Pfam" id="PF13855">
    <property type="entry name" value="LRR_8"/>
    <property type="match status" value="1"/>
</dbReference>
<sequence length="1584" mass="175863">MTAGDGASLSSSARIEEELDELRQELSICEAELGVWKHRLSVALKKGQGNSSSNLKRRLDECPATDPVVPAVNSLQNVEKDPTNGHSAIKRPRSVDTSTEEPRVAAELISSTVGENEVPPAVGVTPITPQSSLSTSLPTPTPLSSPTNGSIEPLASMPERQKLLQALRDEKAKAQRREKLLELQKTAEETLKKQRIARAQLELAERKELPTNYQPFKPSVVKPTAISMASFQRPSRPAQGSSSMSVHQRTFKRSRLHATSADVPPPVTPVTTLERHMYELPQYTALGLDSAADVVSHLFRVCIRWILETNEVPSVDELEARFLKYAGKDYTATNVPTSSTEEALLEVASIVKTFPLLHACVSGQDRLGRDRSSDSIDVALESQPSSLWNMLVPHEMCTGDHLFAYLTESRENILSALSLSSRLQSKESTASVLDLVLSQVYLAGTTQLSSALHTLIPGAPPSDVHVTLPDLYALPSAFHAPSDQNSHLTTSNDQTSHPVVPFSIDNDSPLLQIRAYRFHPSFAITRSNKRSLLSATYANTIDPMKVLCPYELNGVCNDDRCEYQHERDYLMSQHTAYSELMRCLEGQEPPHDADTDPQELERRAVKAVEKFHASSSSSPAELLVAKSTRQHTTGSLVSTRLTDQTTLQKHAHSFCTFMEPLAKLRSMAPSTSFSLQFLLEDELHGGSTKKSPSRQSAVKEATPAAQVTQLSPAIDDENYLALEAYPDLAVDQLTSFERYYAKDCTQSLIQELELQVEQHPEDVDAWISLAFLHVDVDIPNIDDVGSWCCQSQVFEIIGVVRSKRCSNEAIHMDKTLHILARALEVEANLYNEVLWHLYLEFYTSEGAYELAEQATRFLPGSAKLWMCQLDLCKFESVADASFVHATAIEKMLKHSKASVPLVSQPILSLIVRWCNMFVDAGHVDRGRQLLLSILEDTEDKPTCLAAFQLDPDHLAKLWLIYLDLMLFDAVSTPEDRTLYDYIYSYTAVQVELKRQHARGPAYCCTVFRRVLQGMQSTIGSNHLGMRIALVNHVIIQGAVVKDHADVMQLIESLEEQAEAMPPRLCHTIATTVAAMGYPYDALATRWAARMTGLSSSQENRMYACILGNAATDQTLLDRPHYVSDLLQWTESLSKEALPGVARGILLLHAIARLDGVTKASQHLDWVLRRPSVLAHLPAVDQHHLWSLRLQWAIQLVGDGDKVIRRYIQSVDSVPRKWTSVAAAIEWCFEPSSRRFGFALFSRYTSSIPKPLHAPLYASFAQAFACYPPFFAAYAQCQFSSDRDRFAFTSALRLCITALPRNSMLLRVAVHAELAHLNRAAHTRLRSHIKSCMLANPIAAAPYQIAFALDTAFGNSKLVLPQLQDLTQLLLRRGILDLKHAQSSTTAFSIPGNRLVHVPPSLSFMKDLCELKLSRNCLLGLPDTLFLSLRHLQVLDLSFNSLLRLPESIVGLSQLRVLNVSHNHLQDLPLLFGQLHALEDLDVSWNLVTGLPSTFVALKNLRRVNARGTYLSMDLLRRSITWLPCTIEANDNMYSPGNSISGLHVPLHASLGPCAHCHKNAGKTQRFNAAVLCPKCILVALLPLL</sequence>
<dbReference type="PROSITE" id="PS51450">
    <property type="entry name" value="LRR"/>
    <property type="match status" value="1"/>
</dbReference>
<dbReference type="InterPro" id="IPR032675">
    <property type="entry name" value="LRR_dom_sf"/>
</dbReference>
<evidence type="ECO:0000256" key="3">
    <source>
        <dbReference type="PROSITE-ProRule" id="PRU00723"/>
    </source>
</evidence>
<dbReference type="InterPro" id="IPR019607">
    <property type="entry name" value="Putative_zinc-finger_domain"/>
</dbReference>
<keyword evidence="4" id="KW-0175">Coiled coil</keyword>
<organism evidence="7">
    <name type="scientific">Aphanomyces invadans</name>
    <dbReference type="NCBI Taxonomy" id="157072"/>
    <lineage>
        <taxon>Eukaryota</taxon>
        <taxon>Sar</taxon>
        <taxon>Stramenopiles</taxon>
        <taxon>Oomycota</taxon>
        <taxon>Saprolegniomycetes</taxon>
        <taxon>Saprolegniales</taxon>
        <taxon>Verrucalvaceae</taxon>
        <taxon>Aphanomyces</taxon>
    </lineage>
</organism>
<dbReference type="RefSeq" id="XP_008860840.1">
    <property type="nucleotide sequence ID" value="XM_008862618.1"/>
</dbReference>
<feature type="domain" description="C3H1-type" evidence="6">
    <location>
        <begin position="542"/>
        <end position="568"/>
    </location>
</feature>
<dbReference type="SMART" id="SM00364">
    <property type="entry name" value="LRR_BAC"/>
    <property type="match status" value="3"/>
</dbReference>
<feature type="zinc finger region" description="C3H1-type" evidence="3">
    <location>
        <begin position="542"/>
        <end position="568"/>
    </location>
</feature>
<feature type="region of interest" description="Disordered" evidence="5">
    <location>
        <begin position="124"/>
        <end position="153"/>
    </location>
</feature>
<dbReference type="GeneID" id="20077084"/>
<dbReference type="PANTHER" id="PTHR21563">
    <property type="entry name" value="ZINC FINGER C3H1 DOMAIN-CONTAINING PROTEIN"/>
    <property type="match status" value="1"/>
</dbReference>
<name>A0A024USY4_9STRA</name>
<dbReference type="Gene3D" id="3.80.10.10">
    <property type="entry name" value="Ribonuclease Inhibitor"/>
    <property type="match status" value="1"/>
</dbReference>
<proteinExistence type="predicted"/>
<feature type="coiled-coil region" evidence="4">
    <location>
        <begin position="12"/>
        <end position="39"/>
    </location>
</feature>
<feature type="region of interest" description="Disordered" evidence="5">
    <location>
        <begin position="77"/>
        <end position="103"/>
    </location>
</feature>
<accession>A0A024USY4</accession>
<evidence type="ECO:0000259" key="6">
    <source>
        <dbReference type="PROSITE" id="PS50103"/>
    </source>
</evidence>
<dbReference type="InterPro" id="IPR039278">
    <property type="entry name" value="Red1"/>
</dbReference>
<evidence type="ECO:0000256" key="2">
    <source>
        <dbReference type="ARBA" id="ARBA00022737"/>
    </source>
</evidence>
<dbReference type="Pfam" id="PF10650">
    <property type="entry name" value="zf-C3H1"/>
    <property type="match status" value="1"/>
</dbReference>
<feature type="coiled-coil region" evidence="4">
    <location>
        <begin position="157"/>
        <end position="207"/>
    </location>
</feature>
<dbReference type="SMART" id="SM00369">
    <property type="entry name" value="LRR_TYP"/>
    <property type="match status" value="4"/>
</dbReference>
<dbReference type="GO" id="GO:0000178">
    <property type="term" value="C:exosome (RNase complex)"/>
    <property type="evidence" value="ECO:0007669"/>
    <property type="project" value="TreeGrafter"/>
</dbReference>
<dbReference type="SUPFAM" id="SSF52075">
    <property type="entry name" value="Outer arm dynein light chain 1"/>
    <property type="match status" value="1"/>
</dbReference>
<dbReference type="GO" id="GO:0005634">
    <property type="term" value="C:nucleus"/>
    <property type="evidence" value="ECO:0007669"/>
    <property type="project" value="TreeGrafter"/>
</dbReference>
<evidence type="ECO:0000256" key="5">
    <source>
        <dbReference type="SAM" id="MobiDB-lite"/>
    </source>
</evidence>
<dbReference type="eggNOG" id="KOG4839">
    <property type="taxonomic scope" value="Eukaryota"/>
</dbReference>
<keyword evidence="3" id="KW-0862">Zinc</keyword>
<protein>
    <recommendedName>
        <fullName evidence="6">C3H1-type domain-containing protein</fullName>
    </recommendedName>
</protein>
<dbReference type="STRING" id="157072.A0A024USY4"/>
<keyword evidence="2" id="KW-0677">Repeat</keyword>
<reference evidence="7" key="1">
    <citation type="submission" date="2013-12" db="EMBL/GenBank/DDBJ databases">
        <title>The Genome Sequence of Aphanomyces invadans NJM9701.</title>
        <authorList>
            <consortium name="The Broad Institute Genomics Platform"/>
            <person name="Russ C."/>
            <person name="Tyler B."/>
            <person name="van West P."/>
            <person name="Dieguez-Uribeondo J."/>
            <person name="Young S.K."/>
            <person name="Zeng Q."/>
            <person name="Gargeya S."/>
            <person name="Fitzgerald M."/>
            <person name="Abouelleil A."/>
            <person name="Alvarado L."/>
            <person name="Chapman S.B."/>
            <person name="Gainer-Dewar J."/>
            <person name="Goldberg J."/>
            <person name="Griggs A."/>
            <person name="Gujja S."/>
            <person name="Hansen M."/>
            <person name="Howarth C."/>
            <person name="Imamovic A."/>
            <person name="Ireland A."/>
            <person name="Larimer J."/>
            <person name="McCowan C."/>
            <person name="Murphy C."/>
            <person name="Pearson M."/>
            <person name="Poon T.W."/>
            <person name="Priest M."/>
            <person name="Roberts A."/>
            <person name="Saif S."/>
            <person name="Shea T."/>
            <person name="Sykes S."/>
            <person name="Wortman J."/>
            <person name="Nusbaum C."/>
            <person name="Birren B."/>
        </authorList>
    </citation>
    <scope>NUCLEOTIDE SEQUENCE [LARGE SCALE GENOMIC DNA]</scope>
    <source>
        <strain evidence="7">NJM9701</strain>
    </source>
</reference>
<feature type="region of interest" description="Disordered" evidence="5">
    <location>
        <begin position="684"/>
        <end position="703"/>
    </location>
</feature>
<feature type="compositionally biased region" description="Low complexity" evidence="5">
    <location>
        <begin position="125"/>
        <end position="147"/>
    </location>
</feature>
<evidence type="ECO:0000256" key="1">
    <source>
        <dbReference type="ARBA" id="ARBA00022614"/>
    </source>
</evidence>
<dbReference type="eggNOG" id="KOG0619">
    <property type="taxonomic scope" value="Eukaryota"/>
</dbReference>
<gene>
    <name evidence="7" type="ORF">H310_00034</name>
</gene>
<dbReference type="InterPro" id="IPR003591">
    <property type="entry name" value="Leu-rich_rpt_typical-subtyp"/>
</dbReference>
<dbReference type="InterPro" id="IPR000571">
    <property type="entry name" value="Znf_CCCH"/>
</dbReference>
<dbReference type="PROSITE" id="PS50103">
    <property type="entry name" value="ZF_C3H1"/>
    <property type="match status" value="1"/>
</dbReference>
<dbReference type="OrthoDB" id="1922977at2759"/>
<dbReference type="PANTHER" id="PTHR21563:SF3">
    <property type="entry name" value="ZINC FINGER C3H1 DOMAIN-CONTAINING PROTEIN"/>
    <property type="match status" value="1"/>
</dbReference>
<dbReference type="GO" id="GO:0008270">
    <property type="term" value="F:zinc ion binding"/>
    <property type="evidence" value="ECO:0007669"/>
    <property type="project" value="UniProtKB-KW"/>
</dbReference>
<keyword evidence="3" id="KW-0863">Zinc-finger</keyword>
<keyword evidence="3" id="KW-0479">Metal-binding</keyword>
<keyword evidence="1" id="KW-0433">Leucine-rich repeat</keyword>
<evidence type="ECO:0000313" key="7">
    <source>
        <dbReference type="EMBL" id="ETW09429.1"/>
    </source>
</evidence>